<evidence type="ECO:0000256" key="3">
    <source>
        <dbReference type="ARBA" id="ARBA00022777"/>
    </source>
</evidence>
<evidence type="ECO:0000313" key="7">
    <source>
        <dbReference type="Proteomes" id="UP001242480"/>
    </source>
</evidence>
<dbReference type="InterPro" id="IPR050406">
    <property type="entry name" value="FGGY_Carb_Kinase"/>
</dbReference>
<comment type="caution">
    <text evidence="6">The sequence shown here is derived from an EMBL/GenBank/DDBJ whole genome shotgun (WGS) entry which is preliminary data.</text>
</comment>
<gene>
    <name evidence="6" type="ORF">QO011_002136</name>
</gene>
<evidence type="ECO:0000313" key="6">
    <source>
        <dbReference type="EMBL" id="MDQ0469125.1"/>
    </source>
</evidence>
<dbReference type="PANTHER" id="PTHR43095:SF5">
    <property type="entry name" value="XYLULOSE KINASE"/>
    <property type="match status" value="1"/>
</dbReference>
<comment type="similarity">
    <text evidence="1">Belongs to the FGGY kinase family.</text>
</comment>
<dbReference type="InterPro" id="IPR018485">
    <property type="entry name" value="FGGY_C"/>
</dbReference>
<dbReference type="Proteomes" id="UP001242480">
    <property type="component" value="Unassembled WGS sequence"/>
</dbReference>
<evidence type="ECO:0000256" key="1">
    <source>
        <dbReference type="ARBA" id="ARBA00009156"/>
    </source>
</evidence>
<reference evidence="6 7" key="1">
    <citation type="submission" date="2023-07" db="EMBL/GenBank/DDBJ databases">
        <title>Genomic Encyclopedia of Type Strains, Phase IV (KMG-IV): sequencing the most valuable type-strain genomes for metagenomic binning, comparative biology and taxonomic classification.</title>
        <authorList>
            <person name="Goeker M."/>
        </authorList>
    </citation>
    <scope>NUCLEOTIDE SEQUENCE [LARGE SCALE GENOMIC DNA]</scope>
    <source>
        <strain evidence="6 7">DSM 19619</strain>
    </source>
</reference>
<organism evidence="6 7">
    <name type="scientific">Labrys wisconsinensis</name>
    <dbReference type="NCBI Taxonomy" id="425677"/>
    <lineage>
        <taxon>Bacteria</taxon>
        <taxon>Pseudomonadati</taxon>
        <taxon>Pseudomonadota</taxon>
        <taxon>Alphaproteobacteria</taxon>
        <taxon>Hyphomicrobiales</taxon>
        <taxon>Xanthobacteraceae</taxon>
        <taxon>Labrys</taxon>
    </lineage>
</organism>
<evidence type="ECO:0000259" key="5">
    <source>
        <dbReference type="Pfam" id="PF02782"/>
    </source>
</evidence>
<dbReference type="CDD" id="cd07773">
    <property type="entry name" value="ASKHA_NBD_FGGY_FK"/>
    <property type="match status" value="1"/>
</dbReference>
<keyword evidence="2" id="KW-0808">Transferase</keyword>
<evidence type="ECO:0000256" key="2">
    <source>
        <dbReference type="ARBA" id="ARBA00022679"/>
    </source>
</evidence>
<dbReference type="InterPro" id="IPR000577">
    <property type="entry name" value="Carb_kinase_FGGY"/>
</dbReference>
<dbReference type="InterPro" id="IPR043129">
    <property type="entry name" value="ATPase_NBD"/>
</dbReference>
<dbReference type="Pfam" id="PF00370">
    <property type="entry name" value="FGGY_N"/>
    <property type="match status" value="1"/>
</dbReference>
<keyword evidence="3 6" id="KW-0418">Kinase</keyword>
<dbReference type="Pfam" id="PF02782">
    <property type="entry name" value="FGGY_C"/>
    <property type="match status" value="1"/>
</dbReference>
<sequence length="505" mass="51968">MSGSDAILVGIDIGTTNLKAVALHPDGRVAAVVRRPMVVRSGGAGATEFDLDALDRDLLGALRELVDRLAAEGVAPVRIAGIGVASIGESFVGLDREGRRVSPCPTWYDRRTTNRRADWGLSPAHWFEITGMVDDDIYTVHRIGWWRTAGADWPGRVHRWMLVADYATFLLCGQVVGSPSLAARSGLADRRDGRWSGEILGHAGLDVASLPELRPAGSPAGTLLREVGKATGLPVGLPVVNAGHDHPCAGLGCGLVDPGGMIDSTGTSEALKTVVDRALTYDEVGGGRYDCYPHAVPGRFLLSGHVPASGGLLDWLVKLLSGPSPAPDAVRELWRLAALSPPGANGVRVAPFLQGTGAPWNQRARRAGIASLGGASGPGDVLRAGVEALAAWLAVNLEAFEAIAGVRPRQVTLAGGGARNALANAIKAAFLDRPFVIPDVAEAAGAGAALVAGLGVGLFPDATAAAALGGIGRQAVPVDPALAAAYAGLRDEIVLHLKAEAGAHG</sequence>
<dbReference type="InterPro" id="IPR018484">
    <property type="entry name" value="FGGY_N"/>
</dbReference>
<protein>
    <submittedName>
        <fullName evidence="6">Sugar (Pentulose or hexulose) kinase</fullName>
    </submittedName>
</protein>
<dbReference type="SUPFAM" id="SSF53067">
    <property type="entry name" value="Actin-like ATPase domain"/>
    <property type="match status" value="2"/>
</dbReference>
<dbReference type="PANTHER" id="PTHR43095">
    <property type="entry name" value="SUGAR KINASE"/>
    <property type="match status" value="1"/>
</dbReference>
<dbReference type="GO" id="GO:0016301">
    <property type="term" value="F:kinase activity"/>
    <property type="evidence" value="ECO:0007669"/>
    <property type="project" value="UniProtKB-KW"/>
</dbReference>
<name>A0ABU0J660_9HYPH</name>
<dbReference type="EMBL" id="JAUSVX010000003">
    <property type="protein sequence ID" value="MDQ0469125.1"/>
    <property type="molecule type" value="Genomic_DNA"/>
</dbReference>
<keyword evidence="7" id="KW-1185">Reference proteome</keyword>
<proteinExistence type="inferred from homology"/>
<dbReference type="PIRSF" id="PIRSF000538">
    <property type="entry name" value="GlpK"/>
    <property type="match status" value="1"/>
</dbReference>
<dbReference type="Gene3D" id="3.30.420.40">
    <property type="match status" value="2"/>
</dbReference>
<feature type="domain" description="Carbohydrate kinase FGGY C-terminal" evidence="5">
    <location>
        <begin position="264"/>
        <end position="453"/>
    </location>
</feature>
<evidence type="ECO:0000259" key="4">
    <source>
        <dbReference type="Pfam" id="PF00370"/>
    </source>
</evidence>
<dbReference type="RefSeq" id="WP_307271374.1">
    <property type="nucleotide sequence ID" value="NZ_JAUSVX010000003.1"/>
</dbReference>
<feature type="domain" description="Carbohydrate kinase FGGY N-terminal" evidence="4">
    <location>
        <begin position="8"/>
        <end position="252"/>
    </location>
</feature>
<accession>A0ABU0J660</accession>